<accession>A0A4Q5LSX2</accession>
<dbReference type="OrthoDB" id="9826457at2"/>
<proteinExistence type="predicted"/>
<dbReference type="Proteomes" id="UP000293162">
    <property type="component" value="Unassembled WGS sequence"/>
</dbReference>
<name>A0A4Q5LSX2_9BACT</name>
<gene>
    <name evidence="1" type="ORF">EWM59_26255</name>
</gene>
<dbReference type="AlphaFoldDB" id="A0A4Q5LSX2"/>
<protein>
    <submittedName>
        <fullName evidence="1">Uncharacterized protein</fullName>
    </submittedName>
</protein>
<reference evidence="1 2" key="1">
    <citation type="submission" date="2019-02" db="EMBL/GenBank/DDBJ databases">
        <title>Bacterial novel species Emticicia sp. 17J42-9 isolated from soil.</title>
        <authorList>
            <person name="Jung H.-Y."/>
        </authorList>
    </citation>
    <scope>NUCLEOTIDE SEQUENCE [LARGE SCALE GENOMIC DNA]</scope>
    <source>
        <strain evidence="1 2">17J42-9</strain>
    </source>
</reference>
<evidence type="ECO:0000313" key="1">
    <source>
        <dbReference type="EMBL" id="RYU92632.1"/>
    </source>
</evidence>
<evidence type="ECO:0000313" key="2">
    <source>
        <dbReference type="Proteomes" id="UP000293162"/>
    </source>
</evidence>
<keyword evidence="2" id="KW-1185">Reference proteome</keyword>
<dbReference type="RefSeq" id="WP_130024199.1">
    <property type="nucleotide sequence ID" value="NZ_SEWF01000082.1"/>
</dbReference>
<comment type="caution">
    <text evidence="1">The sequence shown here is derived from an EMBL/GenBank/DDBJ whole genome shotgun (WGS) entry which is preliminary data.</text>
</comment>
<dbReference type="EMBL" id="SEWF01000082">
    <property type="protein sequence ID" value="RYU92632.1"/>
    <property type="molecule type" value="Genomic_DNA"/>
</dbReference>
<organism evidence="1 2">
    <name type="scientific">Emticicia agri</name>
    <dbReference type="NCBI Taxonomy" id="2492393"/>
    <lineage>
        <taxon>Bacteria</taxon>
        <taxon>Pseudomonadati</taxon>
        <taxon>Bacteroidota</taxon>
        <taxon>Cytophagia</taxon>
        <taxon>Cytophagales</taxon>
        <taxon>Leadbetterellaceae</taxon>
        <taxon>Emticicia</taxon>
    </lineage>
</organism>
<sequence>MNKSYELFYEESDEINTSEGFRGAINIIDNHVIIPCINVGVAEHLLNPTKSNNFIDYSYLLYVNVKSIHFNTVLDKRFEETEIYYNSCTNIIGAKQFEVSIECEKLCLIIRKNSRLSTKTWIPIETPVFTPNLYESEVFEFLHSDINPLIDFIKYQENSAL</sequence>